<feature type="domain" description="BED-type" evidence="9">
    <location>
        <begin position="11"/>
        <end position="52"/>
    </location>
</feature>
<feature type="compositionally biased region" description="Low complexity" evidence="8">
    <location>
        <begin position="97"/>
        <end position="111"/>
    </location>
</feature>
<dbReference type="Proteomes" id="UP000762676">
    <property type="component" value="Unassembled WGS sequence"/>
</dbReference>
<keyword evidence="3" id="KW-0863">Zinc-finger</keyword>
<dbReference type="SUPFAM" id="SSF53098">
    <property type="entry name" value="Ribonuclease H-like"/>
    <property type="match status" value="1"/>
</dbReference>
<feature type="compositionally biased region" description="Polar residues" evidence="8">
    <location>
        <begin position="112"/>
        <end position="128"/>
    </location>
</feature>
<keyword evidence="11" id="KW-1185">Reference proteome</keyword>
<dbReference type="AlphaFoldDB" id="A0AAV4I7V5"/>
<organism evidence="10 11">
    <name type="scientific">Elysia marginata</name>
    <dbReference type="NCBI Taxonomy" id="1093978"/>
    <lineage>
        <taxon>Eukaryota</taxon>
        <taxon>Metazoa</taxon>
        <taxon>Spiralia</taxon>
        <taxon>Lophotrochozoa</taxon>
        <taxon>Mollusca</taxon>
        <taxon>Gastropoda</taxon>
        <taxon>Heterobranchia</taxon>
        <taxon>Euthyneura</taxon>
        <taxon>Panpulmonata</taxon>
        <taxon>Sacoglossa</taxon>
        <taxon>Placobranchoidea</taxon>
        <taxon>Plakobranchidae</taxon>
        <taxon>Elysia</taxon>
    </lineage>
</organism>
<evidence type="ECO:0000259" key="9">
    <source>
        <dbReference type="Pfam" id="PF02892"/>
    </source>
</evidence>
<keyword evidence="2" id="KW-0479">Metal-binding</keyword>
<sequence>MNHGPKKQSLCWKLITLQSDMKTAVCNICKTQLSYQKSGNTNLLRHLKAKHPFEFGQCEELIRPQSVVSVRQSNLQPLEEGPSHDCSSSAPSLKDVANNTNSSTASSSSSSKPTVHSSQQPTIQSTIERTTKYKADSLRKRKLDACVRELVTVDMQPLSVAENSAFRRLVADLDPQYEIVSRKRLTSQMLPARYLEEKARLKSMLLELKDVSITTDCWTSRTVESFITVTVHFITKDWQLKSRVLTTTTLQGPHTADNLSTTLRDVFAEWGISDKVATCVTDNAANIVSAVEKLKLRHQPCFTHTLNLAVKESRGKTDDVMAAKTKLRLSRHIFTTAQLGRTT</sequence>
<evidence type="ECO:0000256" key="3">
    <source>
        <dbReference type="ARBA" id="ARBA00022771"/>
    </source>
</evidence>
<keyword evidence="6" id="KW-0804">Transcription</keyword>
<dbReference type="PANTHER" id="PTHR46481:SF10">
    <property type="entry name" value="ZINC FINGER BED DOMAIN-CONTAINING PROTEIN 39"/>
    <property type="match status" value="1"/>
</dbReference>
<evidence type="ECO:0000256" key="2">
    <source>
        <dbReference type="ARBA" id="ARBA00022723"/>
    </source>
</evidence>
<dbReference type="Pfam" id="PF02892">
    <property type="entry name" value="zf-BED"/>
    <property type="match status" value="1"/>
</dbReference>
<name>A0AAV4I7V5_9GAST</name>
<keyword evidence="7" id="KW-0539">Nucleus</keyword>
<dbReference type="SMART" id="SM00614">
    <property type="entry name" value="ZnF_BED"/>
    <property type="match status" value="1"/>
</dbReference>
<dbReference type="GO" id="GO:0008270">
    <property type="term" value="F:zinc ion binding"/>
    <property type="evidence" value="ECO:0007669"/>
    <property type="project" value="UniProtKB-KW"/>
</dbReference>
<comment type="subcellular location">
    <subcellularLocation>
        <location evidence="1">Nucleus</location>
    </subcellularLocation>
</comment>
<reference evidence="10 11" key="1">
    <citation type="journal article" date="2021" name="Elife">
        <title>Chloroplast acquisition without the gene transfer in kleptoplastic sea slugs, Plakobranchus ocellatus.</title>
        <authorList>
            <person name="Maeda T."/>
            <person name="Takahashi S."/>
            <person name="Yoshida T."/>
            <person name="Shimamura S."/>
            <person name="Takaki Y."/>
            <person name="Nagai Y."/>
            <person name="Toyoda A."/>
            <person name="Suzuki Y."/>
            <person name="Arimoto A."/>
            <person name="Ishii H."/>
            <person name="Satoh N."/>
            <person name="Nishiyama T."/>
            <person name="Hasebe M."/>
            <person name="Maruyama T."/>
            <person name="Minagawa J."/>
            <person name="Obokata J."/>
            <person name="Shigenobu S."/>
        </authorList>
    </citation>
    <scope>NUCLEOTIDE SEQUENCE [LARGE SCALE GENOMIC DNA]</scope>
</reference>
<gene>
    <name evidence="10" type="ORF">ElyMa_001182900</name>
</gene>
<dbReference type="SUPFAM" id="SSF140996">
    <property type="entry name" value="Hermes dimerisation domain"/>
    <property type="match status" value="1"/>
</dbReference>
<feature type="region of interest" description="Disordered" evidence="8">
    <location>
        <begin position="73"/>
        <end position="130"/>
    </location>
</feature>
<dbReference type="GO" id="GO:0009791">
    <property type="term" value="P:post-embryonic development"/>
    <property type="evidence" value="ECO:0007669"/>
    <property type="project" value="UniProtKB-ARBA"/>
</dbReference>
<evidence type="ECO:0000256" key="7">
    <source>
        <dbReference type="ARBA" id="ARBA00023242"/>
    </source>
</evidence>
<evidence type="ECO:0000256" key="5">
    <source>
        <dbReference type="ARBA" id="ARBA00023015"/>
    </source>
</evidence>
<dbReference type="InterPro" id="IPR052035">
    <property type="entry name" value="ZnF_BED_domain_contain"/>
</dbReference>
<proteinExistence type="predicted"/>
<keyword evidence="4" id="KW-0862">Zinc</keyword>
<evidence type="ECO:0000256" key="4">
    <source>
        <dbReference type="ARBA" id="ARBA00022833"/>
    </source>
</evidence>
<keyword evidence="5" id="KW-0805">Transcription regulation</keyword>
<dbReference type="InterPro" id="IPR012337">
    <property type="entry name" value="RNaseH-like_sf"/>
</dbReference>
<dbReference type="GO" id="GO:0005634">
    <property type="term" value="C:nucleus"/>
    <property type="evidence" value="ECO:0007669"/>
    <property type="project" value="UniProtKB-SubCell"/>
</dbReference>
<dbReference type="SUPFAM" id="SSF57667">
    <property type="entry name" value="beta-beta-alpha zinc fingers"/>
    <property type="match status" value="1"/>
</dbReference>
<evidence type="ECO:0000256" key="8">
    <source>
        <dbReference type="SAM" id="MobiDB-lite"/>
    </source>
</evidence>
<dbReference type="InterPro" id="IPR003656">
    <property type="entry name" value="Znf_BED"/>
</dbReference>
<dbReference type="EMBL" id="BMAT01002324">
    <property type="protein sequence ID" value="GFS04731.1"/>
    <property type="molecule type" value="Genomic_DNA"/>
</dbReference>
<evidence type="ECO:0000313" key="11">
    <source>
        <dbReference type="Proteomes" id="UP000762676"/>
    </source>
</evidence>
<comment type="caution">
    <text evidence="10">The sequence shown here is derived from an EMBL/GenBank/DDBJ whole genome shotgun (WGS) entry which is preliminary data.</text>
</comment>
<protein>
    <submittedName>
        <fullName evidence="10">Zinc finger BED domain-containing protein 1</fullName>
    </submittedName>
</protein>
<dbReference type="PANTHER" id="PTHR46481">
    <property type="entry name" value="ZINC FINGER BED DOMAIN-CONTAINING PROTEIN 4"/>
    <property type="match status" value="1"/>
</dbReference>
<accession>A0AAV4I7V5</accession>
<evidence type="ECO:0000256" key="1">
    <source>
        <dbReference type="ARBA" id="ARBA00004123"/>
    </source>
</evidence>
<evidence type="ECO:0000256" key="6">
    <source>
        <dbReference type="ARBA" id="ARBA00023163"/>
    </source>
</evidence>
<evidence type="ECO:0000313" key="10">
    <source>
        <dbReference type="EMBL" id="GFS04731.1"/>
    </source>
</evidence>
<dbReference type="GO" id="GO:0003677">
    <property type="term" value="F:DNA binding"/>
    <property type="evidence" value="ECO:0007669"/>
    <property type="project" value="InterPro"/>
</dbReference>
<dbReference type="InterPro" id="IPR036236">
    <property type="entry name" value="Znf_C2H2_sf"/>
</dbReference>